<sequence length="219" mass="24157">MDPPRAPRLALSCDMREMAFRNKVSDCRLKKIFHISSSEDLEAVKVVLGLGFLNAEGWPRINSGIASIFVENLLVLRPSKVEVVNLAAYWLTPSFCGNLASEVANFSLVSWSVSRGALCSQGGNDVGMADLEKHFQILLDFTKSLVVFARDKKSGRARIKLPDVRALGMPLEPVPCWWVELRADAGGAFEHLWQGWLKGSAPDVDSELELGMDQGLWLG</sequence>
<accession>A0AA38GJM3</accession>
<organism evidence="1 2">
    <name type="scientific">Taxus chinensis</name>
    <name type="common">Chinese yew</name>
    <name type="synonym">Taxus wallichiana var. chinensis</name>
    <dbReference type="NCBI Taxonomy" id="29808"/>
    <lineage>
        <taxon>Eukaryota</taxon>
        <taxon>Viridiplantae</taxon>
        <taxon>Streptophyta</taxon>
        <taxon>Embryophyta</taxon>
        <taxon>Tracheophyta</taxon>
        <taxon>Spermatophyta</taxon>
        <taxon>Pinopsida</taxon>
        <taxon>Pinidae</taxon>
        <taxon>Conifers II</taxon>
        <taxon>Cupressales</taxon>
        <taxon>Taxaceae</taxon>
        <taxon>Taxus</taxon>
    </lineage>
</organism>
<evidence type="ECO:0000313" key="1">
    <source>
        <dbReference type="EMBL" id="KAH9322753.1"/>
    </source>
</evidence>
<gene>
    <name evidence="1" type="ORF">KI387_017392</name>
</gene>
<evidence type="ECO:0000313" key="2">
    <source>
        <dbReference type="Proteomes" id="UP000824469"/>
    </source>
</evidence>
<comment type="caution">
    <text evidence="1">The sequence shown here is derived from an EMBL/GenBank/DDBJ whole genome shotgun (WGS) entry which is preliminary data.</text>
</comment>
<proteinExistence type="predicted"/>
<name>A0AA38GJM3_TAXCH</name>
<feature type="non-terminal residue" evidence="1">
    <location>
        <position position="219"/>
    </location>
</feature>
<dbReference type="EMBL" id="JAHRHJ020000003">
    <property type="protein sequence ID" value="KAH9322753.1"/>
    <property type="molecule type" value="Genomic_DNA"/>
</dbReference>
<dbReference type="Proteomes" id="UP000824469">
    <property type="component" value="Unassembled WGS sequence"/>
</dbReference>
<reference evidence="1 2" key="1">
    <citation type="journal article" date="2021" name="Nat. Plants">
        <title>The Taxus genome provides insights into paclitaxel biosynthesis.</title>
        <authorList>
            <person name="Xiong X."/>
            <person name="Gou J."/>
            <person name="Liao Q."/>
            <person name="Li Y."/>
            <person name="Zhou Q."/>
            <person name="Bi G."/>
            <person name="Li C."/>
            <person name="Du R."/>
            <person name="Wang X."/>
            <person name="Sun T."/>
            <person name="Guo L."/>
            <person name="Liang H."/>
            <person name="Lu P."/>
            <person name="Wu Y."/>
            <person name="Zhang Z."/>
            <person name="Ro D.K."/>
            <person name="Shang Y."/>
            <person name="Huang S."/>
            <person name="Yan J."/>
        </authorList>
    </citation>
    <scope>NUCLEOTIDE SEQUENCE [LARGE SCALE GENOMIC DNA]</scope>
    <source>
        <strain evidence="1">Ta-2019</strain>
    </source>
</reference>
<keyword evidence="2" id="KW-1185">Reference proteome</keyword>
<protein>
    <submittedName>
        <fullName evidence="1">Uncharacterized protein</fullName>
    </submittedName>
</protein>
<dbReference type="AlphaFoldDB" id="A0AA38GJM3"/>